<feature type="transmembrane region" description="Helical" evidence="1">
    <location>
        <begin position="96"/>
        <end position="118"/>
    </location>
</feature>
<keyword evidence="3" id="KW-1185">Reference proteome</keyword>
<keyword evidence="1" id="KW-0812">Transmembrane</keyword>
<feature type="transmembrane region" description="Helical" evidence="1">
    <location>
        <begin position="34"/>
        <end position="57"/>
    </location>
</feature>
<reference evidence="3" key="1">
    <citation type="submission" date="2023-07" db="EMBL/GenBank/DDBJ databases">
        <title>Marinomonas vulgaris A79, complete genome.</title>
        <authorList>
            <person name="Ying J.-J."/>
        </authorList>
    </citation>
    <scope>NUCLEOTIDE SEQUENCE [LARGE SCALE GENOMIC DNA]</scope>
    <source>
        <strain evidence="3">A79</strain>
    </source>
</reference>
<gene>
    <name evidence="2" type="ORF">J9B83_08865</name>
</gene>
<evidence type="ECO:0000313" key="2">
    <source>
        <dbReference type="EMBL" id="MBR7889059.1"/>
    </source>
</evidence>
<dbReference type="Proteomes" id="UP000679722">
    <property type="component" value="Unassembled WGS sequence"/>
</dbReference>
<feature type="transmembrane region" description="Helical" evidence="1">
    <location>
        <begin position="7"/>
        <end position="28"/>
    </location>
</feature>
<feature type="transmembrane region" description="Helical" evidence="1">
    <location>
        <begin position="69"/>
        <end position="90"/>
    </location>
</feature>
<keyword evidence="1" id="KW-0472">Membrane</keyword>
<dbReference type="PANTHER" id="PTHR15887">
    <property type="entry name" value="TRANSMEMBRANE PROTEIN 69"/>
    <property type="match status" value="1"/>
</dbReference>
<keyword evidence="1" id="KW-1133">Transmembrane helix</keyword>
<dbReference type="Pfam" id="PF11911">
    <property type="entry name" value="DUF3429"/>
    <property type="match status" value="1"/>
</dbReference>
<name>A0ABS5HDN0_9GAMM</name>
<proteinExistence type="predicted"/>
<dbReference type="RefSeq" id="WP_211536407.1">
    <property type="nucleotide sequence ID" value="NZ_JAGSSV010000009.1"/>
</dbReference>
<sequence>MRTPNSYLTIILGVLGIIPFAAATYISWNNHTFLGFSGFTLFSTYSAVILSFLSGALWGQLIHKDISPLGRFLFISSNVLALAAWASLLIHIPSLSIALLLLGFMSVFWVEARTLVLIRSPNARYLNMRFVITIIVCVLHLAMLYPHY</sequence>
<feature type="transmembrane region" description="Helical" evidence="1">
    <location>
        <begin position="130"/>
        <end position="147"/>
    </location>
</feature>
<dbReference type="EMBL" id="JAGSSV010000009">
    <property type="protein sequence ID" value="MBR7889059.1"/>
    <property type="molecule type" value="Genomic_DNA"/>
</dbReference>
<comment type="caution">
    <text evidence="2">The sequence shown here is derived from an EMBL/GenBank/DDBJ whole genome shotgun (WGS) entry which is preliminary data.</text>
</comment>
<evidence type="ECO:0000313" key="3">
    <source>
        <dbReference type="Proteomes" id="UP000679722"/>
    </source>
</evidence>
<accession>A0ABS5HDN0</accession>
<organism evidence="2 3">
    <name type="scientific">Marinomonas vulgaris</name>
    <dbReference type="NCBI Taxonomy" id="2823372"/>
    <lineage>
        <taxon>Bacteria</taxon>
        <taxon>Pseudomonadati</taxon>
        <taxon>Pseudomonadota</taxon>
        <taxon>Gammaproteobacteria</taxon>
        <taxon>Oceanospirillales</taxon>
        <taxon>Oceanospirillaceae</taxon>
        <taxon>Marinomonas</taxon>
    </lineage>
</organism>
<dbReference type="InterPro" id="IPR021836">
    <property type="entry name" value="DUF3429"/>
</dbReference>
<protein>
    <submittedName>
        <fullName evidence="2">DUF3429 domain-containing protein</fullName>
    </submittedName>
</protein>
<dbReference type="PANTHER" id="PTHR15887:SF1">
    <property type="entry name" value="TRANSMEMBRANE PROTEIN 69"/>
    <property type="match status" value="1"/>
</dbReference>
<evidence type="ECO:0000256" key="1">
    <source>
        <dbReference type="SAM" id="Phobius"/>
    </source>
</evidence>